<reference evidence="1 2" key="1">
    <citation type="submission" date="2018-04" db="EMBL/GenBank/DDBJ databases">
        <title>Characteristic and Complete Genome Sequencing of A Novel Member of Infective Endocarditis Causative Bacteria: Bergeyella cardium QL-PH.</title>
        <authorList>
            <person name="Pan H."/>
            <person name="Sun E."/>
            <person name="Zhang Y."/>
        </authorList>
    </citation>
    <scope>NUCLEOTIDE SEQUENCE [LARGE SCALE GENOMIC DNA]</scope>
    <source>
        <strain evidence="1 2">HPQL</strain>
    </source>
</reference>
<evidence type="ECO:0000313" key="2">
    <source>
        <dbReference type="Proteomes" id="UP000464318"/>
    </source>
</evidence>
<dbReference type="KEGG" id="bcad:DBX24_04665"/>
<name>A0A6P1QX03_9FLAO</name>
<gene>
    <name evidence="1" type="ORF">DBX24_04665</name>
</gene>
<evidence type="ECO:0000313" key="1">
    <source>
        <dbReference type="EMBL" id="QHN65234.1"/>
    </source>
</evidence>
<organism evidence="1 2">
    <name type="scientific">Bergeyella cardium</name>
    <dbReference type="NCBI Taxonomy" id="1585976"/>
    <lineage>
        <taxon>Bacteria</taxon>
        <taxon>Pseudomonadati</taxon>
        <taxon>Bacteroidota</taxon>
        <taxon>Flavobacteriia</taxon>
        <taxon>Flavobacteriales</taxon>
        <taxon>Weeksellaceae</taxon>
        <taxon>Bergeyella</taxon>
    </lineage>
</organism>
<dbReference type="Pfam" id="PF12867">
    <property type="entry name" value="DinB_2"/>
    <property type="match status" value="1"/>
</dbReference>
<dbReference type="AlphaFoldDB" id="A0A6P1QX03"/>
<dbReference type="SUPFAM" id="SSF109854">
    <property type="entry name" value="DinB/YfiT-like putative metalloenzymes"/>
    <property type="match status" value="1"/>
</dbReference>
<proteinExistence type="predicted"/>
<accession>A0A6P1QX03</accession>
<dbReference type="InterPro" id="IPR034660">
    <property type="entry name" value="DinB/YfiT-like"/>
</dbReference>
<dbReference type="InterPro" id="IPR024775">
    <property type="entry name" value="DinB-like"/>
</dbReference>
<dbReference type="RefSeq" id="WP_160224108.1">
    <property type="nucleotide sequence ID" value="NZ_CP029149.1"/>
</dbReference>
<dbReference type="OrthoDB" id="4295522at2"/>
<protein>
    <submittedName>
        <fullName evidence="1">DinB family protein</fullName>
    </submittedName>
</protein>
<sequence length="155" mass="17908">MLNDSIFKLHRCLRERHLQFFSKYSPEQLALIPTGFKNNLLWNAGHIIVTQQLYCYFNSGLSMYVDEDFIAKYRKGTAPDESIPSLEEIELIKELMISTQEKMEVDYKNGLFKGYTDYVTGINFPLHNAEDAIEFNVSHEGSHLGTVIALSYFIK</sequence>
<dbReference type="Proteomes" id="UP000464318">
    <property type="component" value="Chromosome"/>
</dbReference>
<dbReference type="Gene3D" id="1.20.120.450">
    <property type="entry name" value="dinb family like domain"/>
    <property type="match status" value="1"/>
</dbReference>
<dbReference type="EMBL" id="CP029149">
    <property type="protein sequence ID" value="QHN65234.1"/>
    <property type="molecule type" value="Genomic_DNA"/>
</dbReference>
<keyword evidence="2" id="KW-1185">Reference proteome</keyword>